<keyword evidence="3" id="KW-0436">Ligase</keyword>
<dbReference type="AlphaFoldDB" id="A0A3S3RNU1"/>
<dbReference type="Pfam" id="PF04127">
    <property type="entry name" value="DFP"/>
    <property type="match status" value="1"/>
</dbReference>
<dbReference type="InterPro" id="IPR007085">
    <property type="entry name" value="DNA/pantothenate-metab_flavo_C"/>
</dbReference>
<proteinExistence type="inferred from homology"/>
<dbReference type="SUPFAM" id="SSF102645">
    <property type="entry name" value="CoaB-like"/>
    <property type="match status" value="1"/>
</dbReference>
<feature type="domain" description="DNA/pantothenate metabolism flavoprotein C-terminal" evidence="2">
    <location>
        <begin position="174"/>
        <end position="269"/>
    </location>
</feature>
<protein>
    <submittedName>
        <fullName evidence="3">Phosphopantothenate-cysteine ligase-like protein</fullName>
    </submittedName>
</protein>
<dbReference type="EMBL" id="NCKU01007606">
    <property type="protein sequence ID" value="RWS02519.1"/>
    <property type="molecule type" value="Genomic_DNA"/>
</dbReference>
<dbReference type="OrthoDB" id="70224at2759"/>
<dbReference type="GO" id="GO:0016874">
    <property type="term" value="F:ligase activity"/>
    <property type="evidence" value="ECO:0007669"/>
    <property type="project" value="UniProtKB-KW"/>
</dbReference>
<keyword evidence="4" id="KW-1185">Reference proteome</keyword>
<evidence type="ECO:0000313" key="3">
    <source>
        <dbReference type="EMBL" id="RWS02519.1"/>
    </source>
</evidence>
<dbReference type="PANTHER" id="PTHR12290">
    <property type="entry name" value="CORNICHON-RELATED"/>
    <property type="match status" value="1"/>
</dbReference>
<accession>A0A3S3RNU1</accession>
<evidence type="ECO:0000259" key="2">
    <source>
        <dbReference type="Pfam" id="PF04127"/>
    </source>
</evidence>
<dbReference type="STRING" id="1965070.A0A3S3RNU1"/>
<dbReference type="Proteomes" id="UP000285301">
    <property type="component" value="Unassembled WGS sequence"/>
</dbReference>
<evidence type="ECO:0000256" key="1">
    <source>
        <dbReference type="ARBA" id="ARBA00005703"/>
    </source>
</evidence>
<comment type="caution">
    <text evidence="3">The sequence shown here is derived from an EMBL/GenBank/DDBJ whole genome shotgun (WGS) entry which is preliminary data.</text>
</comment>
<evidence type="ECO:0000313" key="4">
    <source>
        <dbReference type="Proteomes" id="UP000285301"/>
    </source>
</evidence>
<sequence length="307" mass="35083">MEQRSSNEHEYEQIDLFFQKLPQPSNLSLIRQKVASFCSVQQKPIVLITSGGTAVPIEKNTVRFVDNFSAGTRGSASAEYFLRRNYAVIFLYRFKTLEPFTRHINIHSLLKSFTLDGNRKNLQVSSEMSESLKPVVENYQKLSESLLMVTFTTLSEYLYYLKEIALALQPLGSKAMLYLAAAVADFYIPYDNMAIHKIQSGEGPLRLHLEMVPKILRPLIKFWTPHAFVVSFKLETDESILVTKARKALEKYGHKIVIANALQTRKSTVILVEDKTDERIDVDSNSNVEIESIIVDKLISKHKVFMQ</sequence>
<dbReference type="GO" id="GO:0015937">
    <property type="term" value="P:coenzyme A biosynthetic process"/>
    <property type="evidence" value="ECO:0007669"/>
    <property type="project" value="UniProtKB-ARBA"/>
</dbReference>
<reference evidence="3 4" key="1">
    <citation type="journal article" date="2018" name="Gigascience">
        <title>Genomes of trombidid mites reveal novel predicted allergens and laterally-transferred genes associated with secondary metabolism.</title>
        <authorList>
            <person name="Dong X."/>
            <person name="Chaisiri K."/>
            <person name="Xia D."/>
            <person name="Armstrong S.D."/>
            <person name="Fang Y."/>
            <person name="Donnelly M.J."/>
            <person name="Kadowaki T."/>
            <person name="McGarry J.W."/>
            <person name="Darby A.C."/>
            <person name="Makepeace B.L."/>
        </authorList>
    </citation>
    <scope>NUCLEOTIDE SEQUENCE [LARGE SCALE GENOMIC DNA]</scope>
    <source>
        <strain evidence="3">UoL-WK</strain>
    </source>
</reference>
<organism evidence="3 4">
    <name type="scientific">Dinothrombium tinctorium</name>
    <dbReference type="NCBI Taxonomy" id="1965070"/>
    <lineage>
        <taxon>Eukaryota</taxon>
        <taxon>Metazoa</taxon>
        <taxon>Ecdysozoa</taxon>
        <taxon>Arthropoda</taxon>
        <taxon>Chelicerata</taxon>
        <taxon>Arachnida</taxon>
        <taxon>Acari</taxon>
        <taxon>Acariformes</taxon>
        <taxon>Trombidiformes</taxon>
        <taxon>Prostigmata</taxon>
        <taxon>Anystina</taxon>
        <taxon>Parasitengona</taxon>
        <taxon>Trombidioidea</taxon>
        <taxon>Trombidiidae</taxon>
        <taxon>Dinothrombium</taxon>
    </lineage>
</organism>
<dbReference type="InterPro" id="IPR035929">
    <property type="entry name" value="CoaB-like_sf"/>
</dbReference>
<dbReference type="Gene3D" id="3.40.50.10300">
    <property type="entry name" value="CoaB-like"/>
    <property type="match status" value="1"/>
</dbReference>
<comment type="similarity">
    <text evidence="1">Belongs to the PPC synthetase family.</text>
</comment>
<name>A0A3S3RNU1_9ACAR</name>
<gene>
    <name evidence="3" type="ORF">B4U79_05870</name>
</gene>